<keyword evidence="2" id="KW-1185">Reference proteome</keyword>
<accession>E5DQQ4</accession>
<name>E5DQQ4_9CAUD</name>
<evidence type="ECO:0000313" key="1">
    <source>
        <dbReference type="EMBL" id="ADQ53040.1"/>
    </source>
</evidence>
<dbReference type="OrthoDB" id="37242at10239"/>
<gene>
    <name evidence="1" type="ORF">PX29p323</name>
</gene>
<organism evidence="1 2">
    <name type="scientific">Aeromonas phage PX29</name>
    <dbReference type="NCBI Taxonomy" id="926067"/>
    <lineage>
        <taxon>Viruses</taxon>
        <taxon>Duplodnaviria</taxon>
        <taxon>Heunggongvirae</taxon>
        <taxon>Uroviricota</taxon>
        <taxon>Caudoviricetes</taxon>
        <taxon>Pantevenvirales</taxon>
        <taxon>Straboviridae</taxon>
        <taxon>Angelvirus</taxon>
        <taxon>Angelvirus px29</taxon>
    </lineage>
</organism>
<dbReference type="GeneID" id="18560246"/>
<reference evidence="1 2" key="1">
    <citation type="journal article" date="2010" name="Virol. J.">
        <title>Genomes of the T4-related bacteriophages as windows on microbial genome evolution.</title>
        <authorList>
            <person name="Petrov V.M."/>
            <person name="Ratnayaka S."/>
            <person name="Nolan J.M."/>
            <person name="Miller E.S."/>
            <person name="Karam J.D."/>
        </authorList>
    </citation>
    <scope>NUCLEOTIDE SEQUENCE [LARGE SCALE GENOMIC DNA]</scope>
</reference>
<dbReference type="EMBL" id="GU396103">
    <property type="protein sequence ID" value="ADQ53040.1"/>
    <property type="molecule type" value="Genomic_DNA"/>
</dbReference>
<dbReference type="Proteomes" id="UP000008726">
    <property type="component" value="Segment"/>
</dbReference>
<sequence>MKRYFLFRGYRVFAVDSENGTLPLEAVGLSDFVFELDQFGMLYSVKDRTTSRFRLFDYAEMFEHVRLHKELIVDGIPLVSMTEIVENLRNASYEACNGVSR</sequence>
<dbReference type="KEGG" id="vg:18560246"/>
<proteinExistence type="predicted"/>
<dbReference type="RefSeq" id="YP_009011750.1">
    <property type="nucleotide sequence ID" value="NC_023688.1"/>
</dbReference>
<evidence type="ECO:0000313" key="2">
    <source>
        <dbReference type="Proteomes" id="UP000008726"/>
    </source>
</evidence>
<protein>
    <submittedName>
        <fullName evidence="1">Uncharacterized protein</fullName>
    </submittedName>
</protein>